<dbReference type="Proteomes" id="UP000326340">
    <property type="component" value="Unassembled WGS sequence"/>
</dbReference>
<name>A0A5Q4BGB9_9PEZI</name>
<protein>
    <recommendedName>
        <fullName evidence="8">Microsomal glutathione S-transferase 3</fullName>
    </recommendedName>
</protein>
<comment type="caution">
    <text evidence="6">The sequence shown here is derived from an EMBL/GenBank/DDBJ whole genome shotgun (WGS) entry which is preliminary data.</text>
</comment>
<dbReference type="InterPro" id="IPR001129">
    <property type="entry name" value="Membr-assoc_MAPEG"/>
</dbReference>
<dbReference type="OrthoDB" id="19091at2759"/>
<feature type="transmembrane region" description="Helical" evidence="5">
    <location>
        <begin position="134"/>
        <end position="154"/>
    </location>
</feature>
<evidence type="ECO:0000313" key="7">
    <source>
        <dbReference type="Proteomes" id="UP000326340"/>
    </source>
</evidence>
<dbReference type="PANTHER" id="PTHR35814:SF1">
    <property type="entry name" value="GLUTATHIONE S-TRANSFERASE-RELATED"/>
    <property type="match status" value="1"/>
</dbReference>
<evidence type="ECO:0000256" key="3">
    <source>
        <dbReference type="ARBA" id="ARBA00022989"/>
    </source>
</evidence>
<evidence type="ECO:0000256" key="1">
    <source>
        <dbReference type="ARBA" id="ARBA00004370"/>
    </source>
</evidence>
<dbReference type="SUPFAM" id="SSF161084">
    <property type="entry name" value="MAPEG domain-like"/>
    <property type="match status" value="1"/>
</dbReference>
<evidence type="ECO:0000256" key="5">
    <source>
        <dbReference type="SAM" id="Phobius"/>
    </source>
</evidence>
<keyword evidence="7" id="KW-1185">Reference proteome</keyword>
<dbReference type="GO" id="GO:0016020">
    <property type="term" value="C:membrane"/>
    <property type="evidence" value="ECO:0007669"/>
    <property type="project" value="UniProtKB-SubCell"/>
</dbReference>
<evidence type="ECO:0000313" key="6">
    <source>
        <dbReference type="EMBL" id="TQN65757.1"/>
    </source>
</evidence>
<gene>
    <name evidence="6" type="ORF">CSHISOI_09655</name>
</gene>
<keyword evidence="3 5" id="KW-1133">Transmembrane helix</keyword>
<organism evidence="6 7">
    <name type="scientific">Colletotrichum shisoi</name>
    <dbReference type="NCBI Taxonomy" id="2078593"/>
    <lineage>
        <taxon>Eukaryota</taxon>
        <taxon>Fungi</taxon>
        <taxon>Dikarya</taxon>
        <taxon>Ascomycota</taxon>
        <taxon>Pezizomycotina</taxon>
        <taxon>Sordariomycetes</taxon>
        <taxon>Hypocreomycetidae</taxon>
        <taxon>Glomerellales</taxon>
        <taxon>Glomerellaceae</taxon>
        <taxon>Colletotrichum</taxon>
        <taxon>Colletotrichum destructivum species complex</taxon>
    </lineage>
</organism>
<feature type="transmembrane region" description="Helical" evidence="5">
    <location>
        <begin position="12"/>
        <end position="31"/>
    </location>
</feature>
<dbReference type="Pfam" id="PF01124">
    <property type="entry name" value="MAPEG"/>
    <property type="match status" value="1"/>
</dbReference>
<evidence type="ECO:0000256" key="4">
    <source>
        <dbReference type="ARBA" id="ARBA00023136"/>
    </source>
</evidence>
<sequence>MSTQPIGLTTIPKLLPVTGTFALPFAVYYAFLSLRVVGERLNDEHYLGQDSSEPGADPKKPSSPGANKLYLASRSHANFAENVPWAFVLASLVELNGGSRKALGWLLGGFLALRVVHAELGITQIQGTGNGRPVGYFGSIGVVGTLAAYGAYLVKGYWGY</sequence>
<evidence type="ECO:0000256" key="2">
    <source>
        <dbReference type="ARBA" id="ARBA00022692"/>
    </source>
</evidence>
<dbReference type="InterPro" id="IPR023352">
    <property type="entry name" value="MAPEG-like_dom_sf"/>
</dbReference>
<evidence type="ECO:0008006" key="8">
    <source>
        <dbReference type="Google" id="ProtNLM"/>
    </source>
</evidence>
<accession>A0A5Q4BGB9</accession>
<comment type="subcellular location">
    <subcellularLocation>
        <location evidence="1">Membrane</location>
    </subcellularLocation>
</comment>
<dbReference type="AlphaFoldDB" id="A0A5Q4BGB9"/>
<proteinExistence type="predicted"/>
<reference evidence="6 7" key="1">
    <citation type="journal article" date="2019" name="Sci. Rep.">
        <title>Colletotrichum shisoi sp. nov., an anthracnose pathogen of Perilla frutescens in Japan: molecular phylogenetic, morphological and genomic evidence.</title>
        <authorList>
            <person name="Gan P."/>
            <person name="Tsushima A."/>
            <person name="Hiroyama R."/>
            <person name="Narusaka M."/>
            <person name="Takano Y."/>
            <person name="Narusaka Y."/>
            <person name="Kawaradani M."/>
            <person name="Damm U."/>
            <person name="Shirasu K."/>
        </authorList>
    </citation>
    <scope>NUCLEOTIDE SEQUENCE [LARGE SCALE GENOMIC DNA]</scope>
    <source>
        <strain evidence="6 7">PG-2018a</strain>
    </source>
</reference>
<dbReference type="PANTHER" id="PTHR35814">
    <property type="match status" value="1"/>
</dbReference>
<dbReference type="EMBL" id="PUHP01001469">
    <property type="protein sequence ID" value="TQN65757.1"/>
    <property type="molecule type" value="Genomic_DNA"/>
</dbReference>
<keyword evidence="4 5" id="KW-0472">Membrane</keyword>
<dbReference type="Gene3D" id="1.20.120.550">
    <property type="entry name" value="Membrane associated eicosanoid/glutathione metabolism-like domain"/>
    <property type="match status" value="1"/>
</dbReference>
<keyword evidence="2 5" id="KW-0812">Transmembrane</keyword>